<accession>A0ABS5CCU0</accession>
<protein>
    <recommendedName>
        <fullName evidence="1">Imm33-like domain-containing protein</fullName>
    </recommendedName>
</protein>
<dbReference type="EMBL" id="JAGKSP010000005">
    <property type="protein sequence ID" value="MBP3963817.1"/>
    <property type="molecule type" value="Genomic_DNA"/>
</dbReference>
<evidence type="ECO:0000313" key="3">
    <source>
        <dbReference type="Proteomes" id="UP000673394"/>
    </source>
</evidence>
<keyword evidence="3" id="KW-1185">Reference proteome</keyword>
<evidence type="ECO:0000259" key="1">
    <source>
        <dbReference type="Pfam" id="PF24719"/>
    </source>
</evidence>
<sequence>MRCVEQMIASQHSICNRYGAEFLGSDFDEKLGIALNVMGNVVPINGLRYKPENGTCGWYIWAGEGYSDDPDFFVSLHVKHIDEWNPLIRKYLGLGPGWRFLIADKYEDVWFDQSLLD</sequence>
<name>A0ABS5CCU0_9BACL</name>
<evidence type="ECO:0000313" key="2">
    <source>
        <dbReference type="EMBL" id="MBP3963817.1"/>
    </source>
</evidence>
<proteinExistence type="predicted"/>
<gene>
    <name evidence="2" type="ORF">I8J30_13960</name>
</gene>
<dbReference type="Proteomes" id="UP000673394">
    <property type="component" value="Unassembled WGS sequence"/>
</dbReference>
<feature type="domain" description="Imm33-like" evidence="1">
    <location>
        <begin position="10"/>
        <end position="112"/>
    </location>
</feature>
<organism evidence="2 3">
    <name type="scientific">Paenibacillus lignilyticus</name>
    <dbReference type="NCBI Taxonomy" id="1172615"/>
    <lineage>
        <taxon>Bacteria</taxon>
        <taxon>Bacillati</taxon>
        <taxon>Bacillota</taxon>
        <taxon>Bacilli</taxon>
        <taxon>Bacillales</taxon>
        <taxon>Paenibacillaceae</taxon>
        <taxon>Paenibacillus</taxon>
    </lineage>
</organism>
<dbReference type="InterPro" id="IPR056509">
    <property type="entry name" value="Imm33-like"/>
</dbReference>
<reference evidence="2 3" key="1">
    <citation type="submission" date="2021-04" db="EMBL/GenBank/DDBJ databases">
        <title>Paenibacillus sp. DLE-14 whole genome sequence.</title>
        <authorList>
            <person name="Ham Y.J."/>
        </authorList>
    </citation>
    <scope>NUCLEOTIDE SEQUENCE [LARGE SCALE GENOMIC DNA]</scope>
    <source>
        <strain evidence="2 3">DLE-14</strain>
    </source>
</reference>
<dbReference type="Pfam" id="PF24719">
    <property type="entry name" value="Imm33-like"/>
    <property type="match status" value="1"/>
</dbReference>
<comment type="caution">
    <text evidence="2">The sequence shown here is derived from an EMBL/GenBank/DDBJ whole genome shotgun (WGS) entry which is preliminary data.</text>
</comment>